<protein>
    <recommendedName>
        <fullName evidence="3">Methylene-tetrahydrofolate reductase C-terminal domain-containing protein</fullName>
    </recommendedName>
</protein>
<dbReference type="STRING" id="880724.Metig_0328"/>
<keyword evidence="2" id="KW-1185">Reference proteome</keyword>
<dbReference type="Proteomes" id="UP000009227">
    <property type="component" value="Chromosome"/>
</dbReference>
<evidence type="ECO:0008006" key="3">
    <source>
        <dbReference type="Google" id="ProtNLM"/>
    </source>
</evidence>
<dbReference type="EMBL" id="CP002737">
    <property type="protein sequence ID" value="AEF95884.1"/>
    <property type="molecule type" value="Genomic_DNA"/>
</dbReference>
<dbReference type="HOGENOM" id="CLU_1623445_0_0_2"/>
<organism evidence="2">
    <name type="scientific">Methanotorris igneus (strain DSM 5666 / JCM 11834 / Kol 5)</name>
    <dbReference type="NCBI Taxonomy" id="880724"/>
    <lineage>
        <taxon>Archaea</taxon>
        <taxon>Methanobacteriati</taxon>
        <taxon>Methanobacteriota</taxon>
        <taxon>Methanomada group</taxon>
        <taxon>Methanococci</taxon>
        <taxon>Methanococcales</taxon>
        <taxon>Methanocaldococcaceae</taxon>
        <taxon>Methanotorris</taxon>
    </lineage>
</organism>
<reference evidence="1 2" key="1">
    <citation type="submission" date="2011-05" db="EMBL/GenBank/DDBJ databases">
        <title>Complete sequence of Methanotorris igneus Kol 5.</title>
        <authorList>
            <consortium name="US DOE Joint Genome Institute"/>
            <person name="Lucas S."/>
            <person name="Han J."/>
            <person name="Lapidus A."/>
            <person name="Cheng J.-F."/>
            <person name="Goodwin L."/>
            <person name="Pitluck S."/>
            <person name="Peters L."/>
            <person name="Mikhailova N."/>
            <person name="Chertkov O."/>
            <person name="Han C."/>
            <person name="Tapia R."/>
            <person name="Land M."/>
            <person name="Hauser L."/>
            <person name="Kyrpides N."/>
            <person name="Ivanova N."/>
            <person name="Pagani I."/>
            <person name="Sieprawska-Lupa M."/>
            <person name="Whitman W."/>
            <person name="Woyke T."/>
        </authorList>
    </citation>
    <scope>NUCLEOTIDE SEQUENCE [LARGE SCALE GENOMIC DNA]</scope>
    <source>
        <strain evidence="2">DSM 5666 / JCM 11834 / Kol 5</strain>
    </source>
</reference>
<proteinExistence type="predicted"/>
<sequence>MAVITIKKDFVEIKRKLMEKNVKTVMVIGCGICAKSSKTGGPEEVKEMKKMLIEEGFRIFEDENLPDSLEDGLCRYSAVEKLAKSVDVDSFDSILVLACGAGLKCIADNFKDKKIISGVNTIGIGIKEKLVCLACGDCGFDDGVCKRLAIIEEINKHLKRSYNT</sequence>
<dbReference type="KEGG" id="mig:Metig_0328"/>
<evidence type="ECO:0000313" key="1">
    <source>
        <dbReference type="EMBL" id="AEF95884.1"/>
    </source>
</evidence>
<dbReference type="AlphaFoldDB" id="F6BAS0"/>
<dbReference type="RefSeq" id="WP_013798493.1">
    <property type="nucleotide sequence ID" value="NC_015562.1"/>
</dbReference>
<evidence type="ECO:0000313" key="2">
    <source>
        <dbReference type="Proteomes" id="UP000009227"/>
    </source>
</evidence>
<dbReference type="GeneID" id="10643164"/>
<name>F6BAS0_METIK</name>
<dbReference type="OrthoDB" id="28177at2157"/>
<accession>F6BAS0</accession>
<gene>
    <name evidence="1" type="ordered locus">Metig_0328</name>
</gene>